<evidence type="ECO:0008006" key="3">
    <source>
        <dbReference type="Google" id="ProtNLM"/>
    </source>
</evidence>
<proteinExistence type="predicted"/>
<comment type="caution">
    <text evidence="1">The sequence shown here is derived from an EMBL/GenBank/DDBJ whole genome shotgun (WGS) entry which is preliminary data.</text>
</comment>
<organism evidence="1 2">
    <name type="scientific">Portunus trituberculatus</name>
    <name type="common">Swimming crab</name>
    <name type="synonym">Neptunus trituberculatus</name>
    <dbReference type="NCBI Taxonomy" id="210409"/>
    <lineage>
        <taxon>Eukaryota</taxon>
        <taxon>Metazoa</taxon>
        <taxon>Ecdysozoa</taxon>
        <taxon>Arthropoda</taxon>
        <taxon>Crustacea</taxon>
        <taxon>Multicrustacea</taxon>
        <taxon>Malacostraca</taxon>
        <taxon>Eumalacostraca</taxon>
        <taxon>Eucarida</taxon>
        <taxon>Decapoda</taxon>
        <taxon>Pleocyemata</taxon>
        <taxon>Brachyura</taxon>
        <taxon>Eubrachyura</taxon>
        <taxon>Portunoidea</taxon>
        <taxon>Portunidae</taxon>
        <taxon>Portuninae</taxon>
        <taxon>Portunus</taxon>
    </lineage>
</organism>
<name>A0A5B7DFB4_PORTR</name>
<evidence type="ECO:0000313" key="2">
    <source>
        <dbReference type="Proteomes" id="UP000324222"/>
    </source>
</evidence>
<accession>A0A5B7DFB4</accession>
<dbReference type="GO" id="GO:0003676">
    <property type="term" value="F:nucleic acid binding"/>
    <property type="evidence" value="ECO:0007669"/>
    <property type="project" value="InterPro"/>
</dbReference>
<dbReference type="InterPro" id="IPR012337">
    <property type="entry name" value="RNaseH-like_sf"/>
</dbReference>
<dbReference type="Proteomes" id="UP000324222">
    <property type="component" value="Unassembled WGS sequence"/>
</dbReference>
<dbReference type="OrthoDB" id="6373033at2759"/>
<dbReference type="InterPro" id="IPR036397">
    <property type="entry name" value="RNaseH_sf"/>
</dbReference>
<sequence length="238" mass="26890">MFYISVVLSLIDYAAPVLIQFSASQLLPLELIQNEAMRIILGCPRTARIEILRAELHLPRIICRIQEIICCTDAQEGLAPSSAARHVHDLIVQEPLPHVQAIHVYCDGSVNGSRSGCGLFIRDYISANHYTDTEVSRWLPAHMSSTRAELYAVLEAHHIVAPLHKNVYFFIDNQAALYALQSISPMDCDLDCTTIVHLEHHAQRANNYCKQPSTKSSQMSLKYLFQRPARFLFFSHSC</sequence>
<keyword evidence="2" id="KW-1185">Reference proteome</keyword>
<dbReference type="EMBL" id="VSRR010000799">
    <property type="protein sequence ID" value="MPC19735.1"/>
    <property type="molecule type" value="Genomic_DNA"/>
</dbReference>
<protein>
    <recommendedName>
        <fullName evidence="3">RNase H type-1 domain-containing protein</fullName>
    </recommendedName>
</protein>
<dbReference type="Gene3D" id="3.30.420.10">
    <property type="entry name" value="Ribonuclease H-like superfamily/Ribonuclease H"/>
    <property type="match status" value="1"/>
</dbReference>
<evidence type="ECO:0000313" key="1">
    <source>
        <dbReference type="EMBL" id="MPC19735.1"/>
    </source>
</evidence>
<dbReference type="AlphaFoldDB" id="A0A5B7DFB4"/>
<reference evidence="1 2" key="1">
    <citation type="submission" date="2019-05" db="EMBL/GenBank/DDBJ databases">
        <title>Another draft genome of Portunus trituberculatus and its Hox gene families provides insights of decapod evolution.</title>
        <authorList>
            <person name="Jeong J.-H."/>
            <person name="Song I."/>
            <person name="Kim S."/>
            <person name="Choi T."/>
            <person name="Kim D."/>
            <person name="Ryu S."/>
            <person name="Kim W."/>
        </authorList>
    </citation>
    <scope>NUCLEOTIDE SEQUENCE [LARGE SCALE GENOMIC DNA]</scope>
    <source>
        <tissue evidence="1">Muscle</tissue>
    </source>
</reference>
<dbReference type="SUPFAM" id="SSF53098">
    <property type="entry name" value="Ribonuclease H-like"/>
    <property type="match status" value="1"/>
</dbReference>
<gene>
    <name evidence="1" type="ORF">E2C01_012661</name>
</gene>